<accession>A0A7S4E5Q2</accession>
<keyword evidence="1" id="KW-0175">Coiled coil</keyword>
<reference evidence="3" key="1">
    <citation type="submission" date="2021-01" db="EMBL/GenBank/DDBJ databases">
        <authorList>
            <person name="Corre E."/>
            <person name="Pelletier E."/>
            <person name="Niang G."/>
            <person name="Scheremetjew M."/>
            <person name="Finn R."/>
            <person name="Kale V."/>
            <person name="Holt S."/>
            <person name="Cochrane G."/>
            <person name="Meng A."/>
            <person name="Brown T."/>
            <person name="Cohen L."/>
        </authorList>
    </citation>
    <scope>NUCLEOTIDE SEQUENCE</scope>
    <source>
        <strain evidence="3">CCMP1756</strain>
    </source>
</reference>
<dbReference type="Proteomes" id="UP000789595">
    <property type="component" value="Unassembled WGS sequence"/>
</dbReference>
<reference evidence="4" key="2">
    <citation type="submission" date="2021-11" db="EMBL/GenBank/DDBJ databases">
        <authorList>
            <consortium name="Genoscope - CEA"/>
            <person name="William W."/>
        </authorList>
    </citation>
    <scope>NUCLEOTIDE SEQUENCE</scope>
</reference>
<feature type="coiled-coil region" evidence="1">
    <location>
        <begin position="138"/>
        <end position="186"/>
    </location>
</feature>
<dbReference type="EMBL" id="CAKKNE010000002">
    <property type="protein sequence ID" value="CAH0369464.1"/>
    <property type="molecule type" value="Genomic_DNA"/>
</dbReference>
<evidence type="ECO:0000313" key="5">
    <source>
        <dbReference type="Proteomes" id="UP000789595"/>
    </source>
</evidence>
<dbReference type="AlphaFoldDB" id="A0A7S4E5Q2"/>
<protein>
    <submittedName>
        <fullName evidence="3">Uncharacterized protein</fullName>
    </submittedName>
</protein>
<name>A0A7S4E5Q2_9STRA</name>
<organism evidence="3">
    <name type="scientific">Pelagomonas calceolata</name>
    <dbReference type="NCBI Taxonomy" id="35677"/>
    <lineage>
        <taxon>Eukaryota</taxon>
        <taxon>Sar</taxon>
        <taxon>Stramenopiles</taxon>
        <taxon>Ochrophyta</taxon>
        <taxon>Pelagophyceae</taxon>
        <taxon>Pelagomonadales</taxon>
        <taxon>Pelagomonadaceae</taxon>
        <taxon>Pelagomonas</taxon>
    </lineage>
</organism>
<proteinExistence type="predicted"/>
<evidence type="ECO:0000256" key="2">
    <source>
        <dbReference type="SAM" id="MobiDB-lite"/>
    </source>
</evidence>
<keyword evidence="5" id="KW-1185">Reference proteome</keyword>
<dbReference type="EMBL" id="HBIW01008528">
    <property type="protein sequence ID" value="CAE0691800.1"/>
    <property type="molecule type" value="Transcribed_RNA"/>
</dbReference>
<gene>
    <name evidence="3" type="ORF">PCAL00307_LOCUS7236</name>
    <name evidence="4" type="ORF">PECAL_2P25870</name>
</gene>
<evidence type="ECO:0000313" key="4">
    <source>
        <dbReference type="EMBL" id="CAH0369464.1"/>
    </source>
</evidence>
<sequence>MLSGQNMIEAARQIEAKCYDSAKDATDYKRKVEKRLAKAAKALEASQRPSMSEPSDTAPLEKKQALARKRSREDAAPEWRDLLRAARDSDSARDLLREHGATLEWWRGAPAVIGRRLRAIIDAATQAGSVGDEARTWASGALQKVEKLEKAATSLLKQLEARSGNLAELRGYCTKLKESKAELESKLDKLAPLLGWRDVPAPVQLVVCGYLDLKALGRLEICGRNLDAVRAWNTKAAGLARGTLGDLSTKQFLRAQTRARALLPPSLGGKSPFQFGTHWRPVSFDEFAFTIVVTWIEPGKPERSFAEFPFMRLRTHSELGDVNLSCGVFTFFPTAGAEHEAFSACLRRVSQEMAEDGNGAGADFPGRVLEQLEPKAYLTCTRRRDGAATRVGLFSSIGAVNEHVADEETEGSLYFGEGKLLLTPIGAHTSDVHEVPALEITLTIIWDASSGRVRGFGCWLYVNGENGGEELPEETFLALLRARLDESVRN</sequence>
<feature type="region of interest" description="Disordered" evidence="2">
    <location>
        <begin position="40"/>
        <end position="73"/>
    </location>
</feature>
<evidence type="ECO:0000313" key="3">
    <source>
        <dbReference type="EMBL" id="CAE0691800.1"/>
    </source>
</evidence>
<evidence type="ECO:0000256" key="1">
    <source>
        <dbReference type="SAM" id="Coils"/>
    </source>
</evidence>